<feature type="chain" id="PRO_5012332638" description="non-reducing end alpha-L-arabinofuranosidase" evidence="8">
    <location>
        <begin position="23"/>
        <end position="521"/>
    </location>
</feature>
<dbReference type="EMBL" id="NOXU01000032">
    <property type="protein sequence ID" value="OYQ31525.1"/>
    <property type="molecule type" value="Genomic_DNA"/>
</dbReference>
<sequence length="521" mass="56679">MKTLRQSLALCLGLLTATPVWGQEATVTINAAQPGPILAPEIQGQFAEHLGRLIYEGIWVGEKSAIPNVRGYRKDVLEALKAIRVPLIRWPGGCFADEYHWRDGIGPRHKRPVGVNTNWGGVEENNAFGTHEFMEYAELVGAKTYVNGNIGTGSAREMADWVEYMTSPSNSTLAQLRRANGRDKPWTLDWFAIGNETWGCGGNMRPEYYTDQLRQIRTFIKPAPGQPTKIIASGGNSDDLKWTDVVMAGSANMIDAISLHHYALPSFGRATRGTWKDKGSATDFGESDWFALMVTATQMDDLLTRHSAVMDKHDPKKKVALIVDEWGNWFDPTPGTNPGFLEQQNTLRDAVTAAVNLNIFHKHAGRVRMANIAQMVNVLQALILTDGPKMLLTPTYHVFDMYKDFQGATQFPVTVAGPKYTYAERSLPAISASSARAKDGSILVALTNIDPNNTVTATVTLEGAAAATISGRILTAPAMNSHNSFGQADAVKPAAFTGARIQGGALSVTLPAKSVVVLTVR</sequence>
<dbReference type="GO" id="GO:0046556">
    <property type="term" value="F:alpha-L-arabinofuranosidase activity"/>
    <property type="evidence" value="ECO:0007669"/>
    <property type="project" value="UniProtKB-EC"/>
</dbReference>
<dbReference type="EC" id="3.2.1.55" evidence="4"/>
<organism evidence="10 11">
    <name type="scientific">Niveispirillum lacus</name>
    <dbReference type="NCBI Taxonomy" id="1981099"/>
    <lineage>
        <taxon>Bacteria</taxon>
        <taxon>Pseudomonadati</taxon>
        <taxon>Pseudomonadota</taxon>
        <taxon>Alphaproteobacteria</taxon>
        <taxon>Rhodospirillales</taxon>
        <taxon>Azospirillaceae</taxon>
        <taxon>Niveispirillum</taxon>
    </lineage>
</organism>
<keyword evidence="11" id="KW-1185">Reference proteome</keyword>
<evidence type="ECO:0000256" key="5">
    <source>
        <dbReference type="ARBA" id="ARBA00022801"/>
    </source>
</evidence>
<dbReference type="InterPro" id="IPR017853">
    <property type="entry name" value="GH"/>
</dbReference>
<evidence type="ECO:0000256" key="7">
    <source>
        <dbReference type="ARBA" id="ARBA00023295"/>
    </source>
</evidence>
<keyword evidence="7" id="KW-0326">Glycosidase</keyword>
<evidence type="ECO:0000256" key="3">
    <source>
        <dbReference type="ARBA" id="ARBA00011165"/>
    </source>
</evidence>
<feature type="domain" description="Alpha-L-arabinofuranosidase C-terminal" evidence="9">
    <location>
        <begin position="324"/>
        <end position="514"/>
    </location>
</feature>
<accession>A0A255YSA2</accession>
<dbReference type="Pfam" id="PF22848">
    <property type="entry name" value="ASD1_dom"/>
    <property type="match status" value="1"/>
</dbReference>
<comment type="catalytic activity">
    <reaction evidence="1">
        <text>Hydrolysis of terminal non-reducing alpha-L-arabinofuranoside residues in alpha-L-arabinosides.</text>
        <dbReference type="EC" id="3.2.1.55"/>
    </reaction>
</comment>
<evidence type="ECO:0000313" key="11">
    <source>
        <dbReference type="Proteomes" id="UP000216998"/>
    </source>
</evidence>
<evidence type="ECO:0000256" key="2">
    <source>
        <dbReference type="ARBA" id="ARBA00007186"/>
    </source>
</evidence>
<dbReference type="GO" id="GO:0000272">
    <property type="term" value="P:polysaccharide catabolic process"/>
    <property type="evidence" value="ECO:0007669"/>
    <property type="project" value="TreeGrafter"/>
</dbReference>
<keyword evidence="5" id="KW-0378">Hydrolase</keyword>
<dbReference type="SUPFAM" id="SSF51445">
    <property type="entry name" value="(Trans)glycosidases"/>
    <property type="match status" value="1"/>
</dbReference>
<dbReference type="Gene3D" id="2.60.40.1180">
    <property type="entry name" value="Golgi alpha-mannosidase II"/>
    <property type="match status" value="1"/>
</dbReference>
<dbReference type="AlphaFoldDB" id="A0A255YSA2"/>
<dbReference type="SMART" id="SM00813">
    <property type="entry name" value="Alpha-L-AF_C"/>
    <property type="match status" value="1"/>
</dbReference>
<feature type="signal peptide" evidence="8">
    <location>
        <begin position="1"/>
        <end position="22"/>
    </location>
</feature>
<evidence type="ECO:0000313" key="10">
    <source>
        <dbReference type="EMBL" id="OYQ31525.1"/>
    </source>
</evidence>
<evidence type="ECO:0000259" key="9">
    <source>
        <dbReference type="SMART" id="SM00813"/>
    </source>
</evidence>
<keyword evidence="6" id="KW-0119">Carbohydrate metabolism</keyword>
<dbReference type="Pfam" id="PF06964">
    <property type="entry name" value="Alpha-L-AF_C"/>
    <property type="match status" value="1"/>
</dbReference>
<evidence type="ECO:0000256" key="1">
    <source>
        <dbReference type="ARBA" id="ARBA00001462"/>
    </source>
</evidence>
<comment type="subunit">
    <text evidence="3">Homohexamer; trimer of dimers.</text>
</comment>
<dbReference type="SUPFAM" id="SSF51011">
    <property type="entry name" value="Glycosyl hydrolase domain"/>
    <property type="match status" value="1"/>
</dbReference>
<evidence type="ECO:0000256" key="4">
    <source>
        <dbReference type="ARBA" id="ARBA00012670"/>
    </source>
</evidence>
<dbReference type="PANTHER" id="PTHR43576:SF2">
    <property type="entry name" value="INTRACELLULAR EXO-ALPHA-L-ARABINOFURANOSIDASE 2"/>
    <property type="match status" value="1"/>
</dbReference>
<name>A0A255YSA2_9PROT</name>
<dbReference type="Gene3D" id="3.20.20.80">
    <property type="entry name" value="Glycosidases"/>
    <property type="match status" value="1"/>
</dbReference>
<dbReference type="RefSeq" id="WP_094458207.1">
    <property type="nucleotide sequence ID" value="NZ_NOXU01000032.1"/>
</dbReference>
<proteinExistence type="inferred from homology"/>
<reference evidence="10 11" key="1">
    <citation type="submission" date="2017-07" db="EMBL/GenBank/DDBJ databases">
        <title>Niveispirillum cyanobacteriorum sp. nov., isolated from cyanobacterial aggregates in a eutrophic lake.</title>
        <authorList>
            <person name="Cai H."/>
        </authorList>
    </citation>
    <scope>NUCLEOTIDE SEQUENCE [LARGE SCALE GENOMIC DNA]</scope>
    <source>
        <strain evidence="11">TH1-14</strain>
    </source>
</reference>
<dbReference type="InterPro" id="IPR055235">
    <property type="entry name" value="ASD1_cat"/>
</dbReference>
<dbReference type="GO" id="GO:0046373">
    <property type="term" value="P:L-arabinose metabolic process"/>
    <property type="evidence" value="ECO:0007669"/>
    <property type="project" value="InterPro"/>
</dbReference>
<evidence type="ECO:0000256" key="8">
    <source>
        <dbReference type="SAM" id="SignalP"/>
    </source>
</evidence>
<gene>
    <name evidence="10" type="ORF">CHU95_20490</name>
</gene>
<evidence type="ECO:0000256" key="6">
    <source>
        <dbReference type="ARBA" id="ARBA00023277"/>
    </source>
</evidence>
<comment type="similarity">
    <text evidence="2">Belongs to the glycosyl hydrolase 51 family.</text>
</comment>
<keyword evidence="8" id="KW-0732">Signal</keyword>
<comment type="caution">
    <text evidence="10">The sequence shown here is derived from an EMBL/GenBank/DDBJ whole genome shotgun (WGS) entry which is preliminary data.</text>
</comment>
<dbReference type="PANTHER" id="PTHR43576">
    <property type="entry name" value="ALPHA-L-ARABINOFURANOSIDASE C-RELATED"/>
    <property type="match status" value="1"/>
</dbReference>
<dbReference type="InterPro" id="IPR013780">
    <property type="entry name" value="Glyco_hydro_b"/>
</dbReference>
<dbReference type="Proteomes" id="UP000216998">
    <property type="component" value="Unassembled WGS sequence"/>
</dbReference>
<protein>
    <recommendedName>
        <fullName evidence="4">non-reducing end alpha-L-arabinofuranosidase</fullName>
        <ecNumber evidence="4">3.2.1.55</ecNumber>
    </recommendedName>
</protein>
<dbReference type="InterPro" id="IPR010720">
    <property type="entry name" value="Alpha-L-AF_C"/>
</dbReference>
<dbReference type="OrthoDB" id="9758333at2"/>